<dbReference type="PANTHER" id="PTHR23523:SF2">
    <property type="entry name" value="2-NITROIMIDAZOLE TRANSPORTER"/>
    <property type="match status" value="1"/>
</dbReference>
<evidence type="ECO:0000256" key="6">
    <source>
        <dbReference type="SAM" id="Phobius"/>
    </source>
</evidence>
<comment type="subcellular location">
    <subcellularLocation>
        <location evidence="1">Cell membrane</location>
        <topology evidence="1">Multi-pass membrane protein</topology>
    </subcellularLocation>
</comment>
<feature type="transmembrane region" description="Helical" evidence="6">
    <location>
        <begin position="312"/>
        <end position="334"/>
    </location>
</feature>
<dbReference type="PANTHER" id="PTHR23523">
    <property type="match status" value="1"/>
</dbReference>
<feature type="transmembrane region" description="Helical" evidence="6">
    <location>
        <begin position="112"/>
        <end position="134"/>
    </location>
</feature>
<dbReference type="Gene3D" id="1.20.1250.20">
    <property type="entry name" value="MFS general substrate transporter like domains"/>
    <property type="match status" value="1"/>
</dbReference>
<dbReference type="InterPro" id="IPR036259">
    <property type="entry name" value="MFS_trans_sf"/>
</dbReference>
<keyword evidence="4 6" id="KW-1133">Transmembrane helix</keyword>
<dbReference type="RefSeq" id="WP_342591594.1">
    <property type="nucleotide sequence ID" value="NZ_JAGGLD010000005.1"/>
</dbReference>
<organism evidence="8 9">
    <name type="scientific">Paenibacillus shirakamiensis</name>
    <dbReference type="NCBI Taxonomy" id="1265935"/>
    <lineage>
        <taxon>Bacteria</taxon>
        <taxon>Bacillati</taxon>
        <taxon>Bacillota</taxon>
        <taxon>Bacilli</taxon>
        <taxon>Bacillales</taxon>
        <taxon>Paenibacillaceae</taxon>
        <taxon>Paenibacillus</taxon>
    </lineage>
</organism>
<feature type="transmembrane region" description="Helical" evidence="6">
    <location>
        <begin position="89"/>
        <end position="106"/>
    </location>
</feature>
<evidence type="ECO:0000313" key="9">
    <source>
        <dbReference type="Proteomes" id="UP001519288"/>
    </source>
</evidence>
<dbReference type="InterPro" id="IPR020846">
    <property type="entry name" value="MFS_dom"/>
</dbReference>
<dbReference type="Pfam" id="PF07690">
    <property type="entry name" value="MFS_1"/>
    <property type="match status" value="1"/>
</dbReference>
<feature type="transmembrane region" description="Helical" evidence="6">
    <location>
        <begin position="58"/>
        <end position="77"/>
    </location>
</feature>
<protein>
    <submittedName>
        <fullName evidence="8">CP family cyanate transporter-like MFS transporter</fullName>
    </submittedName>
</protein>
<dbReference type="SUPFAM" id="SSF103473">
    <property type="entry name" value="MFS general substrate transporter"/>
    <property type="match status" value="1"/>
</dbReference>
<feature type="transmembrane region" description="Helical" evidence="6">
    <location>
        <begin position="222"/>
        <end position="245"/>
    </location>
</feature>
<proteinExistence type="predicted"/>
<feature type="transmembrane region" description="Helical" evidence="6">
    <location>
        <begin position="146"/>
        <end position="167"/>
    </location>
</feature>
<comment type="caution">
    <text evidence="8">The sequence shown here is derived from an EMBL/GenBank/DDBJ whole genome shotgun (WGS) entry which is preliminary data.</text>
</comment>
<accession>A0ABS4JJ83</accession>
<feature type="transmembrane region" description="Helical" evidence="6">
    <location>
        <begin position="288"/>
        <end position="306"/>
    </location>
</feature>
<name>A0ABS4JJ83_9BACL</name>
<gene>
    <name evidence="8" type="ORF">J2Z69_002808</name>
</gene>
<evidence type="ECO:0000256" key="2">
    <source>
        <dbReference type="ARBA" id="ARBA00022448"/>
    </source>
</evidence>
<dbReference type="CDD" id="cd17339">
    <property type="entry name" value="MFS_NIMT_CynX_like"/>
    <property type="match status" value="1"/>
</dbReference>
<feature type="transmembrane region" description="Helical" evidence="6">
    <location>
        <begin position="173"/>
        <end position="194"/>
    </location>
</feature>
<dbReference type="InterPro" id="IPR052524">
    <property type="entry name" value="MFS_Cyanate_Porter"/>
</dbReference>
<reference evidence="8 9" key="1">
    <citation type="submission" date="2021-03" db="EMBL/GenBank/DDBJ databases">
        <title>Genomic Encyclopedia of Type Strains, Phase IV (KMG-IV): sequencing the most valuable type-strain genomes for metagenomic binning, comparative biology and taxonomic classification.</title>
        <authorList>
            <person name="Goeker M."/>
        </authorList>
    </citation>
    <scope>NUCLEOTIDE SEQUENCE [LARGE SCALE GENOMIC DNA]</scope>
    <source>
        <strain evidence="8 9">DSM 26806</strain>
    </source>
</reference>
<evidence type="ECO:0000256" key="5">
    <source>
        <dbReference type="ARBA" id="ARBA00023136"/>
    </source>
</evidence>
<keyword evidence="9" id="KW-1185">Reference proteome</keyword>
<feature type="transmembrane region" description="Helical" evidence="6">
    <location>
        <begin position="354"/>
        <end position="370"/>
    </location>
</feature>
<evidence type="ECO:0000313" key="8">
    <source>
        <dbReference type="EMBL" id="MBP2001752.1"/>
    </source>
</evidence>
<dbReference type="Proteomes" id="UP001519288">
    <property type="component" value="Unassembled WGS sequence"/>
</dbReference>
<dbReference type="InterPro" id="IPR011701">
    <property type="entry name" value="MFS"/>
</dbReference>
<sequence>MIVITSSSSATTKRMAQAGLWTLVPGIILVATTLRAPITAVGPLTDTLRSATSLSHTLLGMLTTLPLLAFALISPLAPKLGRRLGMERTMFLALILLLFGILIRSLPSTIFLFLGTAMLGAAIAVNNVLLPSLIKREFTTQVGTMTGLYSFSMNLFAALSSGLSIPLSTTLGLGWRGALGIWAILAVLAMIAWIPQQRGQQHKAQVAATQPASTSSLWKSPLAWTITLLMGFQSVTFYVGIAWIPEILQQRGLSASSAGWMLSLMQFVSLPGSFLIPVIAGRMKSQRSISTGVAILYIIGYTGLLLSGSSWLALWMILIGVAGGCSFSLVIILFSLRTRTTEQAAELSGMAQSFGYLLAAAGPPLFGLIHDMTGSWTAPLILLVVISCIILLCGLSAGRNRVIS</sequence>
<evidence type="ECO:0000256" key="1">
    <source>
        <dbReference type="ARBA" id="ARBA00004651"/>
    </source>
</evidence>
<evidence type="ECO:0000256" key="3">
    <source>
        <dbReference type="ARBA" id="ARBA00022692"/>
    </source>
</evidence>
<evidence type="ECO:0000256" key="4">
    <source>
        <dbReference type="ARBA" id="ARBA00022989"/>
    </source>
</evidence>
<feature type="transmembrane region" description="Helical" evidence="6">
    <location>
        <begin position="20"/>
        <end position="38"/>
    </location>
</feature>
<keyword evidence="5 6" id="KW-0472">Membrane</keyword>
<keyword evidence="3 6" id="KW-0812">Transmembrane</keyword>
<keyword evidence="2" id="KW-0813">Transport</keyword>
<feature type="domain" description="Major facilitator superfamily (MFS) profile" evidence="7">
    <location>
        <begin position="1"/>
        <end position="402"/>
    </location>
</feature>
<dbReference type="PROSITE" id="PS50850">
    <property type="entry name" value="MFS"/>
    <property type="match status" value="1"/>
</dbReference>
<dbReference type="EMBL" id="JAGGLD010000005">
    <property type="protein sequence ID" value="MBP2001752.1"/>
    <property type="molecule type" value="Genomic_DNA"/>
</dbReference>
<feature type="transmembrane region" description="Helical" evidence="6">
    <location>
        <begin position="376"/>
        <end position="398"/>
    </location>
</feature>
<evidence type="ECO:0000259" key="7">
    <source>
        <dbReference type="PROSITE" id="PS50850"/>
    </source>
</evidence>
<feature type="transmembrane region" description="Helical" evidence="6">
    <location>
        <begin position="257"/>
        <end position="276"/>
    </location>
</feature>